<protein>
    <submittedName>
        <fullName evidence="2">ABC transporter permease subunit</fullName>
    </submittedName>
</protein>
<dbReference type="RefSeq" id="WP_208248812.1">
    <property type="nucleotide sequence ID" value="NZ_JAGEPF010000028.1"/>
</dbReference>
<feature type="transmembrane region" description="Helical" evidence="1">
    <location>
        <begin position="122"/>
        <end position="142"/>
    </location>
</feature>
<keyword evidence="3" id="KW-1185">Reference proteome</keyword>
<sequence>MTTATPPLRTGRVTLPRVLNSEWIKLWTLRSTFWTLLAAIVATVALGMLFSWGFASRLGDRARPVEHAATMAVTVPLRPYVIAQLAVGVLGVMVITGEYSTGMIRATLSAVPARLPVLGAKAAVFGVVVLVMMEIASFAAFLGGEAILSTRHVQATLSSPQALRIVIGVGLYLTVVGLLGTALGTIIRSTAGAIAALFGILLVLPVLGEVLNLTSWGKHITPYLPSNAGGDLLTNAPDPGSLAPWTGFGVFVLYTAAAMAVAAYLLKRRDA</sequence>
<organism evidence="2 3">
    <name type="scientific">Actinomadura violacea</name>
    <dbReference type="NCBI Taxonomy" id="2819934"/>
    <lineage>
        <taxon>Bacteria</taxon>
        <taxon>Bacillati</taxon>
        <taxon>Actinomycetota</taxon>
        <taxon>Actinomycetes</taxon>
        <taxon>Streptosporangiales</taxon>
        <taxon>Thermomonosporaceae</taxon>
        <taxon>Actinomadura</taxon>
    </lineage>
</organism>
<feature type="transmembrane region" description="Helical" evidence="1">
    <location>
        <begin position="162"/>
        <end position="183"/>
    </location>
</feature>
<keyword evidence="1" id="KW-0812">Transmembrane</keyword>
<dbReference type="EMBL" id="JAGEPF010000028">
    <property type="protein sequence ID" value="MBO2463481.1"/>
    <property type="molecule type" value="Genomic_DNA"/>
</dbReference>
<reference evidence="2 3" key="1">
    <citation type="submission" date="2021-03" db="EMBL/GenBank/DDBJ databases">
        <title>Actinomadura violae sp. nov., isolated from lichen in Thailand.</title>
        <authorList>
            <person name="Kanchanasin P."/>
            <person name="Saeng-In P."/>
            <person name="Phongsopitanun W."/>
            <person name="Yuki M."/>
            <person name="Kudo T."/>
            <person name="Ohkuma M."/>
            <person name="Tanasupawat S."/>
        </authorList>
    </citation>
    <scope>NUCLEOTIDE SEQUENCE [LARGE SCALE GENOMIC DNA]</scope>
    <source>
        <strain evidence="2 3">LCR2-06</strain>
    </source>
</reference>
<comment type="caution">
    <text evidence="2">The sequence shown here is derived from an EMBL/GenBank/DDBJ whole genome shotgun (WGS) entry which is preliminary data.</text>
</comment>
<dbReference type="Proteomes" id="UP000680206">
    <property type="component" value="Unassembled WGS sequence"/>
</dbReference>
<feature type="transmembrane region" description="Helical" evidence="1">
    <location>
        <begin position="81"/>
        <end position="101"/>
    </location>
</feature>
<feature type="transmembrane region" description="Helical" evidence="1">
    <location>
        <begin position="242"/>
        <end position="266"/>
    </location>
</feature>
<evidence type="ECO:0000313" key="2">
    <source>
        <dbReference type="EMBL" id="MBO2463481.1"/>
    </source>
</evidence>
<name>A0ABS3S3A1_9ACTN</name>
<evidence type="ECO:0000313" key="3">
    <source>
        <dbReference type="Proteomes" id="UP000680206"/>
    </source>
</evidence>
<evidence type="ECO:0000256" key="1">
    <source>
        <dbReference type="SAM" id="Phobius"/>
    </source>
</evidence>
<gene>
    <name evidence="2" type="ORF">J4709_38520</name>
</gene>
<keyword evidence="1" id="KW-1133">Transmembrane helix</keyword>
<feature type="transmembrane region" description="Helical" evidence="1">
    <location>
        <begin position="190"/>
        <end position="208"/>
    </location>
</feature>
<accession>A0ABS3S3A1</accession>
<feature type="transmembrane region" description="Helical" evidence="1">
    <location>
        <begin position="33"/>
        <end position="55"/>
    </location>
</feature>
<proteinExistence type="predicted"/>
<keyword evidence="1" id="KW-0472">Membrane</keyword>